<evidence type="ECO:0000259" key="8">
    <source>
        <dbReference type="PROSITE" id="PS50109"/>
    </source>
</evidence>
<dbReference type="Gene3D" id="1.10.287.130">
    <property type="match status" value="1"/>
</dbReference>
<dbReference type="Gene3D" id="3.40.50.2300">
    <property type="match status" value="1"/>
</dbReference>
<dbReference type="FunFam" id="3.30.565.10:FF:000006">
    <property type="entry name" value="Sensor histidine kinase WalK"/>
    <property type="match status" value="1"/>
</dbReference>
<dbReference type="CDD" id="cd00075">
    <property type="entry name" value="HATPase"/>
    <property type="match status" value="1"/>
</dbReference>
<evidence type="ECO:0000256" key="6">
    <source>
        <dbReference type="ARBA" id="ARBA00023012"/>
    </source>
</evidence>
<dbReference type="InterPro" id="IPR036097">
    <property type="entry name" value="HisK_dim/P_sf"/>
</dbReference>
<keyword evidence="6" id="KW-0902">Two-component regulatory system</keyword>
<dbReference type="Pfam" id="PF00512">
    <property type="entry name" value="HisKA"/>
    <property type="match status" value="1"/>
</dbReference>
<dbReference type="CDD" id="cd00156">
    <property type="entry name" value="REC"/>
    <property type="match status" value="1"/>
</dbReference>
<dbReference type="InterPro" id="IPR001789">
    <property type="entry name" value="Sig_transdc_resp-reg_receiver"/>
</dbReference>
<dbReference type="CDD" id="cd00082">
    <property type="entry name" value="HisKA"/>
    <property type="match status" value="1"/>
</dbReference>
<dbReference type="PANTHER" id="PTHR43547:SF2">
    <property type="entry name" value="HYBRID SIGNAL TRANSDUCTION HISTIDINE KINASE C"/>
    <property type="match status" value="1"/>
</dbReference>
<comment type="caution">
    <text evidence="10">The sequence shown here is derived from an EMBL/GenBank/DDBJ whole genome shotgun (WGS) entry which is preliminary data.</text>
</comment>
<evidence type="ECO:0000256" key="1">
    <source>
        <dbReference type="ARBA" id="ARBA00000085"/>
    </source>
</evidence>
<dbReference type="PANTHER" id="PTHR43547">
    <property type="entry name" value="TWO-COMPONENT HISTIDINE KINASE"/>
    <property type="match status" value="1"/>
</dbReference>
<dbReference type="InterPro" id="IPR004358">
    <property type="entry name" value="Sig_transdc_His_kin-like_C"/>
</dbReference>
<dbReference type="InterPro" id="IPR003018">
    <property type="entry name" value="GAF"/>
</dbReference>
<dbReference type="EMBL" id="JADEXN010000005">
    <property type="protein sequence ID" value="MBE9039307.1"/>
    <property type="molecule type" value="Genomic_DNA"/>
</dbReference>
<dbReference type="EC" id="2.7.13.3" evidence="2"/>
<dbReference type="RefSeq" id="WP_264319569.1">
    <property type="nucleotide sequence ID" value="NZ_JADEXN010000005.1"/>
</dbReference>
<dbReference type="SUPFAM" id="SSF55781">
    <property type="entry name" value="GAF domain-like"/>
    <property type="match status" value="1"/>
</dbReference>
<evidence type="ECO:0000256" key="3">
    <source>
        <dbReference type="ARBA" id="ARBA00022553"/>
    </source>
</evidence>
<feature type="modified residue" description="4-aspartylphosphate" evidence="7">
    <location>
        <position position="58"/>
    </location>
</feature>
<dbReference type="SUPFAM" id="SSF47384">
    <property type="entry name" value="Homodimeric domain of signal transducing histidine kinase"/>
    <property type="match status" value="1"/>
</dbReference>
<keyword evidence="5" id="KW-0418">Kinase</keyword>
<dbReference type="SMART" id="SM00448">
    <property type="entry name" value="REC"/>
    <property type="match status" value="1"/>
</dbReference>
<dbReference type="AlphaFoldDB" id="A0A928Z5H3"/>
<evidence type="ECO:0000313" key="10">
    <source>
        <dbReference type="EMBL" id="MBE9039307.1"/>
    </source>
</evidence>
<dbReference type="InterPro" id="IPR029016">
    <property type="entry name" value="GAF-like_dom_sf"/>
</dbReference>
<dbReference type="InterPro" id="IPR011006">
    <property type="entry name" value="CheY-like_superfamily"/>
</dbReference>
<dbReference type="InterPro" id="IPR003594">
    <property type="entry name" value="HATPase_dom"/>
</dbReference>
<organism evidence="10 11">
    <name type="scientific">Zarconia navalis LEGE 11467</name>
    <dbReference type="NCBI Taxonomy" id="1828826"/>
    <lineage>
        <taxon>Bacteria</taxon>
        <taxon>Bacillati</taxon>
        <taxon>Cyanobacteriota</taxon>
        <taxon>Cyanophyceae</taxon>
        <taxon>Oscillatoriophycideae</taxon>
        <taxon>Oscillatoriales</taxon>
        <taxon>Oscillatoriales incertae sedis</taxon>
        <taxon>Zarconia</taxon>
        <taxon>Zarconia navalis</taxon>
    </lineage>
</organism>
<dbReference type="PRINTS" id="PR00344">
    <property type="entry name" value="BCTRLSENSOR"/>
</dbReference>
<dbReference type="PROSITE" id="PS50109">
    <property type="entry name" value="HIS_KIN"/>
    <property type="match status" value="1"/>
</dbReference>
<dbReference type="SMART" id="SM00387">
    <property type="entry name" value="HATPase_c"/>
    <property type="match status" value="1"/>
</dbReference>
<name>A0A928Z5H3_9CYAN</name>
<dbReference type="InterPro" id="IPR003661">
    <property type="entry name" value="HisK_dim/P_dom"/>
</dbReference>
<evidence type="ECO:0000256" key="7">
    <source>
        <dbReference type="PROSITE-ProRule" id="PRU00169"/>
    </source>
</evidence>
<feature type="domain" description="Response regulatory" evidence="9">
    <location>
        <begin position="6"/>
        <end position="124"/>
    </location>
</feature>
<proteinExistence type="predicted"/>
<evidence type="ECO:0000256" key="4">
    <source>
        <dbReference type="ARBA" id="ARBA00022679"/>
    </source>
</evidence>
<dbReference type="Gene3D" id="3.30.565.10">
    <property type="entry name" value="Histidine kinase-like ATPase, C-terminal domain"/>
    <property type="match status" value="1"/>
</dbReference>
<dbReference type="InterPro" id="IPR005467">
    <property type="entry name" value="His_kinase_dom"/>
</dbReference>
<evidence type="ECO:0000256" key="5">
    <source>
        <dbReference type="ARBA" id="ARBA00022777"/>
    </source>
</evidence>
<dbReference type="SUPFAM" id="SSF52172">
    <property type="entry name" value="CheY-like"/>
    <property type="match status" value="1"/>
</dbReference>
<keyword evidence="3 7" id="KW-0597">Phosphoprotein</keyword>
<dbReference type="SMART" id="SM00065">
    <property type="entry name" value="GAF"/>
    <property type="match status" value="1"/>
</dbReference>
<protein>
    <recommendedName>
        <fullName evidence="2">histidine kinase</fullName>
        <ecNumber evidence="2">2.7.13.3</ecNumber>
    </recommendedName>
</protein>
<dbReference type="InterPro" id="IPR036890">
    <property type="entry name" value="HATPase_C_sf"/>
</dbReference>
<dbReference type="Gene3D" id="3.30.450.40">
    <property type="match status" value="1"/>
</dbReference>
<dbReference type="Pfam" id="PF02518">
    <property type="entry name" value="HATPase_c"/>
    <property type="match status" value="1"/>
</dbReference>
<dbReference type="Pfam" id="PF00072">
    <property type="entry name" value="Response_reg"/>
    <property type="match status" value="1"/>
</dbReference>
<evidence type="ECO:0000313" key="11">
    <source>
        <dbReference type="Proteomes" id="UP000621799"/>
    </source>
</evidence>
<keyword evidence="11" id="KW-1185">Reference proteome</keyword>
<evidence type="ECO:0000256" key="2">
    <source>
        <dbReference type="ARBA" id="ARBA00012438"/>
    </source>
</evidence>
<accession>A0A928Z5H3</accession>
<dbReference type="SMART" id="SM00388">
    <property type="entry name" value="HisKA"/>
    <property type="match status" value="1"/>
</dbReference>
<evidence type="ECO:0000259" key="9">
    <source>
        <dbReference type="PROSITE" id="PS50110"/>
    </source>
</evidence>
<feature type="domain" description="Histidine kinase" evidence="8">
    <location>
        <begin position="334"/>
        <end position="550"/>
    </location>
</feature>
<reference evidence="10" key="1">
    <citation type="submission" date="2020-10" db="EMBL/GenBank/DDBJ databases">
        <authorList>
            <person name="Castelo-Branco R."/>
            <person name="Eusebio N."/>
            <person name="Adriana R."/>
            <person name="Vieira A."/>
            <person name="Brugerolle De Fraissinette N."/>
            <person name="Rezende De Castro R."/>
            <person name="Schneider M.P."/>
            <person name="Vasconcelos V."/>
            <person name="Leao P.N."/>
        </authorList>
    </citation>
    <scope>NUCLEOTIDE SEQUENCE</scope>
    <source>
        <strain evidence="10">LEGE 11467</strain>
    </source>
</reference>
<dbReference type="GO" id="GO:0000155">
    <property type="term" value="F:phosphorelay sensor kinase activity"/>
    <property type="evidence" value="ECO:0007669"/>
    <property type="project" value="InterPro"/>
</dbReference>
<comment type="catalytic activity">
    <reaction evidence="1">
        <text>ATP + protein L-histidine = ADP + protein N-phospho-L-histidine.</text>
        <dbReference type="EC" id="2.7.13.3"/>
    </reaction>
</comment>
<keyword evidence="4" id="KW-0808">Transferase</keyword>
<dbReference type="PROSITE" id="PS50110">
    <property type="entry name" value="RESPONSE_REGULATORY"/>
    <property type="match status" value="1"/>
</dbReference>
<sequence length="556" mass="62256">MSNIWTLLITDDCQEDREVYREYLSGDPNRSYQFIEAGSAQAGLELCQRQHCDAILLDFRLPDMTGLEFLDELKQQSNTSLPVIMLTGQGDERVAVQAMKQGVRDYLVKQDLEPDVLQLTVRNAIQQAHRQARFGRPHKQRYLTPEVAFRLHRSPDEDRILQTAVTEAQKQLECDRVAVYQVLPIGDDEPGRKAVVPTLTKRCETSCSDRDPVEKFLSFLTKNYPSSFQEEQTVAIPGTDEASILVASQKTYLLSPIPMEPSGSDSSCDRVWGLLVACQNSNKRQWQTDEAVFFKSFTCHLAIALQQSHRLTQALAALETHKQLNALTSQLVATVSHEYRNPLAVILAAASTLKLHRNKLHESKQRQFLQTIEEKARQMTQLVDHLLVLETFEAGQANFDPMPFELLQFISSLIEEQRQTVGDRHELIFKIAGNTKGFWGDEQLLRLILVNLLSNAVKYSTDGGAIEVHLTGNETHITIKVTDEGIGIPAREQSHVLQSFDRGSNIGKIPGTGLGLAIVKACVDLHGGDVALVSKEGKGTQFTVCLPKRSSPDLRF</sequence>
<gene>
    <name evidence="10" type="ORF">IQ235_00670</name>
</gene>
<dbReference type="Proteomes" id="UP000621799">
    <property type="component" value="Unassembled WGS sequence"/>
</dbReference>
<dbReference type="SUPFAM" id="SSF55874">
    <property type="entry name" value="ATPase domain of HSP90 chaperone/DNA topoisomerase II/histidine kinase"/>
    <property type="match status" value="1"/>
</dbReference>
<dbReference type="Pfam" id="PF01590">
    <property type="entry name" value="GAF"/>
    <property type="match status" value="1"/>
</dbReference>